<feature type="compositionally biased region" description="Acidic residues" evidence="5">
    <location>
        <begin position="78"/>
        <end position="90"/>
    </location>
</feature>
<feature type="region of interest" description="Disordered" evidence="5">
    <location>
        <begin position="67"/>
        <end position="90"/>
    </location>
</feature>
<dbReference type="Pfam" id="PF03126">
    <property type="entry name" value="Plus-3"/>
    <property type="match status" value="1"/>
</dbReference>
<comment type="caution">
    <text evidence="7">The sequence shown here is derived from an EMBL/GenBank/DDBJ whole genome shotgun (WGS) entry which is preliminary data.</text>
</comment>
<evidence type="ECO:0000256" key="5">
    <source>
        <dbReference type="SAM" id="MobiDB-lite"/>
    </source>
</evidence>
<dbReference type="SMART" id="SM00719">
    <property type="entry name" value="Plus3"/>
    <property type="match status" value="1"/>
</dbReference>
<keyword evidence="8" id="KW-1185">Reference proteome</keyword>
<feature type="domain" description="Plus3" evidence="6">
    <location>
        <begin position="301"/>
        <end position="439"/>
    </location>
</feature>
<feature type="region of interest" description="Disordered" evidence="5">
    <location>
        <begin position="261"/>
        <end position="301"/>
    </location>
</feature>
<evidence type="ECO:0000256" key="3">
    <source>
        <dbReference type="ARBA" id="ARBA00023163"/>
    </source>
</evidence>
<keyword evidence="3" id="KW-0804">Transcription</keyword>
<dbReference type="EMBL" id="JBICCN010000254">
    <property type="protein sequence ID" value="KAL3083044.1"/>
    <property type="molecule type" value="Genomic_DNA"/>
</dbReference>
<feature type="compositionally biased region" description="Basic and acidic residues" evidence="5">
    <location>
        <begin position="135"/>
        <end position="149"/>
    </location>
</feature>
<dbReference type="GO" id="GO:0005634">
    <property type="term" value="C:nucleus"/>
    <property type="evidence" value="ECO:0007669"/>
    <property type="project" value="UniProtKB-SubCell"/>
</dbReference>
<evidence type="ECO:0000256" key="1">
    <source>
        <dbReference type="ARBA" id="ARBA00004123"/>
    </source>
</evidence>
<keyword evidence="4" id="KW-0539">Nucleus</keyword>
<gene>
    <name evidence="7" type="ORF">niasHS_010846</name>
</gene>
<organism evidence="7 8">
    <name type="scientific">Heterodera schachtii</name>
    <name type="common">Sugarbeet cyst nematode worm</name>
    <name type="synonym">Tylenchus schachtii</name>
    <dbReference type="NCBI Taxonomy" id="97005"/>
    <lineage>
        <taxon>Eukaryota</taxon>
        <taxon>Metazoa</taxon>
        <taxon>Ecdysozoa</taxon>
        <taxon>Nematoda</taxon>
        <taxon>Chromadorea</taxon>
        <taxon>Rhabditida</taxon>
        <taxon>Tylenchina</taxon>
        <taxon>Tylenchomorpha</taxon>
        <taxon>Tylenchoidea</taxon>
        <taxon>Heteroderidae</taxon>
        <taxon>Heteroderinae</taxon>
        <taxon>Heterodera</taxon>
    </lineage>
</organism>
<evidence type="ECO:0000256" key="2">
    <source>
        <dbReference type="ARBA" id="ARBA00023015"/>
    </source>
</evidence>
<proteinExistence type="predicted"/>
<dbReference type="SUPFAM" id="SSF159042">
    <property type="entry name" value="Plus3-like"/>
    <property type="match status" value="1"/>
</dbReference>
<comment type="subcellular location">
    <subcellularLocation>
        <location evidence="1">Nucleus</location>
    </subcellularLocation>
</comment>
<dbReference type="PANTHER" id="PTHR13115">
    <property type="entry name" value="RNA POLYMERASE-ASSOCIATED PROTEIN RTF1 HOMOLOG"/>
    <property type="match status" value="1"/>
</dbReference>
<feature type="compositionally biased region" description="Basic and acidic residues" evidence="5">
    <location>
        <begin position="189"/>
        <end position="201"/>
    </location>
</feature>
<dbReference type="InterPro" id="IPR004343">
    <property type="entry name" value="Plus-3_dom"/>
</dbReference>
<protein>
    <recommendedName>
        <fullName evidence="6">Plus3 domain-containing protein</fullName>
    </recommendedName>
</protein>
<evidence type="ECO:0000256" key="4">
    <source>
        <dbReference type="ARBA" id="ARBA00023242"/>
    </source>
</evidence>
<feature type="compositionally biased region" description="Polar residues" evidence="5">
    <location>
        <begin position="637"/>
        <end position="654"/>
    </location>
</feature>
<evidence type="ECO:0000313" key="7">
    <source>
        <dbReference type="EMBL" id="KAL3083044.1"/>
    </source>
</evidence>
<keyword evidence="2" id="KW-0805">Transcription regulation</keyword>
<dbReference type="Proteomes" id="UP001620645">
    <property type="component" value="Unassembled WGS sequence"/>
</dbReference>
<dbReference type="InterPro" id="IPR036128">
    <property type="entry name" value="Plus3-like_sf"/>
</dbReference>
<dbReference type="PANTHER" id="PTHR13115:SF8">
    <property type="entry name" value="RNA POLYMERASE-ASSOCIATED PROTEIN RTF1 HOMOLOG"/>
    <property type="match status" value="1"/>
</dbReference>
<feature type="compositionally biased region" description="Low complexity" evidence="5">
    <location>
        <begin position="270"/>
        <end position="294"/>
    </location>
</feature>
<name>A0ABD2ISR1_HETSC</name>
<sequence>MLSRIHCSVLLSNQLTASSLSATSRRPVTLRLLLSAGKTIVFHFHSAFVDSSHAYCFSSSQCSSKKMKTNKRQKVSSSEEEFDPNQKDEDYDLLMDDEEREKFDKMTEKEREIEIYKRLEQREIMKTREKIKKKLEMAAGKKADGEVSARQKKRKRKMSDESNGDDGSDEKDSASEAEGAESSSDDAEETSHSKNAVKAEPDESDDEIDTEYHKPSEVANKQSKKKAMADLLSKRRNKIQAEEKRKKETLKATLDLDEIFGNENEGGKSAGSSSSSTSSSRSSSPDLTKSRSPSPEVKQEIKTRDEIIRCQLFRRKLAKFVHAPFFAKTVVGCFVRISIGPNKSDGKQVYRAAQVVEVVETAKVYEVEPNSDIRTNKGFRLKVSDGEPMRVYRLEFVSNSLIMESEFLFWFNKMRSSNTPMLTVDFVDRKRKEIVDALNYKYNEAEINLLIKEKQRFKRQPTNFAFQKSELLRMKEQAEQSGDVARVRDLQQQVNELEEKAKKIEHQRTKNLSAISAINQRNRDHMKQTFLGAGMVREEQEKDDDPFTRKSARMKVVSGSVKSKTAGEGSGANAELSVMDTMVSSLGSLSSSSESSPNKKVQLPSTHDLFNAHGIDINIDIKMPAVVGGSLRAPPITDSQAPRTQQKASSSRTLTLEEYKKKRGLV</sequence>
<dbReference type="PROSITE" id="PS51360">
    <property type="entry name" value="PLUS3"/>
    <property type="match status" value="1"/>
</dbReference>
<evidence type="ECO:0000259" key="6">
    <source>
        <dbReference type="PROSITE" id="PS51360"/>
    </source>
</evidence>
<reference evidence="7 8" key="1">
    <citation type="submission" date="2024-10" db="EMBL/GenBank/DDBJ databases">
        <authorList>
            <person name="Kim D."/>
        </authorList>
    </citation>
    <scope>NUCLEOTIDE SEQUENCE [LARGE SCALE GENOMIC DNA]</scope>
    <source>
        <strain evidence="7">Taebaek</strain>
    </source>
</reference>
<evidence type="ECO:0000313" key="8">
    <source>
        <dbReference type="Proteomes" id="UP001620645"/>
    </source>
</evidence>
<feature type="region of interest" description="Disordered" evidence="5">
    <location>
        <begin position="135"/>
        <end position="229"/>
    </location>
</feature>
<dbReference type="AlphaFoldDB" id="A0ABD2ISR1"/>
<accession>A0ABD2ISR1</accession>
<feature type="region of interest" description="Disordered" evidence="5">
    <location>
        <begin position="632"/>
        <end position="666"/>
    </location>
</feature>
<dbReference type="Gene3D" id="3.90.70.200">
    <property type="entry name" value="Plus-3 domain"/>
    <property type="match status" value="1"/>
</dbReference>